<sequence>MGEHLTKSATELFYSILFHFFNILFFHCLAFQPIDQRNSHLPSIASILCSMILDLQKSMIVFARDDGISNYAVELSRNPFHRLAQSLSDGTEHTFKEFTRKYNGILVEDPLNWPANHEDPLNWPAKLIAANSITTSEEREKSVCDAALLLGETEGIMKIVDECDFPILGPTQAAYIDEWRIAIKQKYSSASNSPSYTGDVSSNQNDETASA</sequence>
<protein>
    <submittedName>
        <fullName evidence="3">Uncharacterized protein</fullName>
    </submittedName>
</protein>
<keyword evidence="2" id="KW-0472">Membrane</keyword>
<dbReference type="Proteomes" id="UP001630127">
    <property type="component" value="Unassembled WGS sequence"/>
</dbReference>
<proteinExistence type="predicted"/>
<keyword evidence="2" id="KW-0812">Transmembrane</keyword>
<keyword evidence="4" id="KW-1185">Reference proteome</keyword>
<accession>A0ABD2Y010</accession>
<evidence type="ECO:0000313" key="3">
    <source>
        <dbReference type="EMBL" id="KAL3499560.1"/>
    </source>
</evidence>
<reference evidence="3 4" key="1">
    <citation type="submission" date="2024-11" db="EMBL/GenBank/DDBJ databases">
        <title>A near-complete genome assembly of Cinchona calisaya.</title>
        <authorList>
            <person name="Lian D.C."/>
            <person name="Zhao X.W."/>
            <person name="Wei L."/>
        </authorList>
    </citation>
    <scope>NUCLEOTIDE SEQUENCE [LARGE SCALE GENOMIC DNA]</scope>
    <source>
        <tissue evidence="3">Nenye</tissue>
    </source>
</reference>
<evidence type="ECO:0000256" key="1">
    <source>
        <dbReference type="SAM" id="MobiDB-lite"/>
    </source>
</evidence>
<comment type="caution">
    <text evidence="3">The sequence shown here is derived from an EMBL/GenBank/DDBJ whole genome shotgun (WGS) entry which is preliminary data.</text>
</comment>
<feature type="transmembrane region" description="Helical" evidence="2">
    <location>
        <begin position="12"/>
        <end position="31"/>
    </location>
</feature>
<gene>
    <name evidence="3" type="ORF">ACH5RR_038653</name>
</gene>
<organism evidence="3 4">
    <name type="scientific">Cinchona calisaya</name>
    <dbReference type="NCBI Taxonomy" id="153742"/>
    <lineage>
        <taxon>Eukaryota</taxon>
        <taxon>Viridiplantae</taxon>
        <taxon>Streptophyta</taxon>
        <taxon>Embryophyta</taxon>
        <taxon>Tracheophyta</taxon>
        <taxon>Spermatophyta</taxon>
        <taxon>Magnoliopsida</taxon>
        <taxon>eudicotyledons</taxon>
        <taxon>Gunneridae</taxon>
        <taxon>Pentapetalae</taxon>
        <taxon>asterids</taxon>
        <taxon>lamiids</taxon>
        <taxon>Gentianales</taxon>
        <taxon>Rubiaceae</taxon>
        <taxon>Cinchonoideae</taxon>
        <taxon>Cinchoneae</taxon>
        <taxon>Cinchona</taxon>
    </lineage>
</organism>
<evidence type="ECO:0000313" key="4">
    <source>
        <dbReference type="Proteomes" id="UP001630127"/>
    </source>
</evidence>
<dbReference type="AlphaFoldDB" id="A0ABD2Y010"/>
<name>A0ABD2Y010_9GENT</name>
<feature type="region of interest" description="Disordered" evidence="1">
    <location>
        <begin position="189"/>
        <end position="211"/>
    </location>
</feature>
<evidence type="ECO:0000256" key="2">
    <source>
        <dbReference type="SAM" id="Phobius"/>
    </source>
</evidence>
<dbReference type="EMBL" id="JBJUIK010000016">
    <property type="protein sequence ID" value="KAL3499560.1"/>
    <property type="molecule type" value="Genomic_DNA"/>
</dbReference>
<keyword evidence="2" id="KW-1133">Transmembrane helix</keyword>